<keyword evidence="7" id="KW-1185">Reference proteome</keyword>
<accession>A0A3S0HBG2</accession>
<evidence type="ECO:0000259" key="5">
    <source>
        <dbReference type="PROSITE" id="PS50949"/>
    </source>
</evidence>
<dbReference type="SMART" id="SM00895">
    <property type="entry name" value="FCD"/>
    <property type="match status" value="1"/>
</dbReference>
<dbReference type="InterPro" id="IPR000524">
    <property type="entry name" value="Tscrpt_reg_HTH_GntR"/>
</dbReference>
<keyword evidence="3" id="KW-0804">Transcription</keyword>
<dbReference type="PANTHER" id="PTHR43537:SF24">
    <property type="entry name" value="GLUCONATE OPERON TRANSCRIPTIONAL REPRESSOR"/>
    <property type="match status" value="1"/>
</dbReference>
<sequence length="219" mass="25479">MNLKLDAHDLETIPVKICRVLREAIIKGEFQPGERLIQDELAKSLGVSRMPIREAIKQLEAEGYVTLEPHKGAIVREFSLKELEELYFLRSKFETLAVKESLKFINSNIIQKLENLIEEMDQTKEISKFVELNIMFHNLLIKDCPWEKLNSFIKNLWTGFPQQTPHLLPDQIEVSKQEHKAMVEAIKNNDHQLVCDILEKHITRAGNQVLENIKNKENK</sequence>
<dbReference type="SUPFAM" id="SSF48008">
    <property type="entry name" value="GntR ligand-binding domain-like"/>
    <property type="match status" value="1"/>
</dbReference>
<comment type="caution">
    <text evidence="6">The sequence shown here is derived from an EMBL/GenBank/DDBJ whole genome shotgun (WGS) entry which is preliminary data.</text>
</comment>
<dbReference type="PRINTS" id="PR00035">
    <property type="entry name" value="HTHGNTR"/>
</dbReference>
<dbReference type="InterPro" id="IPR011711">
    <property type="entry name" value="GntR_C"/>
</dbReference>
<dbReference type="OrthoDB" id="2592645at2"/>
<dbReference type="GO" id="GO:0043565">
    <property type="term" value="F:sequence-specific DNA binding"/>
    <property type="evidence" value="ECO:0007669"/>
    <property type="project" value="InterPro"/>
</dbReference>
<evidence type="ECO:0000256" key="1">
    <source>
        <dbReference type="ARBA" id="ARBA00023015"/>
    </source>
</evidence>
<evidence type="ECO:0000256" key="2">
    <source>
        <dbReference type="ARBA" id="ARBA00023125"/>
    </source>
</evidence>
<reference evidence="6 7" key="1">
    <citation type="submission" date="2018-12" db="EMBL/GenBank/DDBJ databases">
        <authorList>
            <person name="Yu L."/>
        </authorList>
    </citation>
    <scope>NUCLEOTIDE SEQUENCE [LARGE SCALE GENOMIC DNA]</scope>
    <source>
        <strain evidence="6 7">S5H2222</strain>
    </source>
</reference>
<dbReference type="CDD" id="cd07377">
    <property type="entry name" value="WHTH_GntR"/>
    <property type="match status" value="1"/>
</dbReference>
<dbReference type="InterPro" id="IPR036388">
    <property type="entry name" value="WH-like_DNA-bd_sf"/>
</dbReference>
<dbReference type="PROSITE" id="PS50949">
    <property type="entry name" value="HTH_GNTR"/>
    <property type="match status" value="1"/>
</dbReference>
<dbReference type="Gene3D" id="1.20.120.530">
    <property type="entry name" value="GntR ligand-binding domain-like"/>
    <property type="match status" value="1"/>
</dbReference>
<dbReference type="PANTHER" id="PTHR43537">
    <property type="entry name" value="TRANSCRIPTIONAL REGULATOR, GNTR FAMILY"/>
    <property type="match status" value="1"/>
</dbReference>
<dbReference type="InterPro" id="IPR036390">
    <property type="entry name" value="WH_DNA-bd_sf"/>
</dbReference>
<protein>
    <submittedName>
        <fullName evidence="6">GntR family transcriptional regulator</fullName>
    </submittedName>
</protein>
<keyword evidence="4" id="KW-0175">Coiled coil</keyword>
<dbReference type="PRINTS" id="PR00033">
    <property type="entry name" value="HTHASNC"/>
</dbReference>
<dbReference type="EMBL" id="RXNR01000100">
    <property type="protein sequence ID" value="RTQ87130.1"/>
    <property type="molecule type" value="Genomic_DNA"/>
</dbReference>
<dbReference type="InterPro" id="IPR008920">
    <property type="entry name" value="TF_FadR/GntR_C"/>
</dbReference>
<dbReference type="Pfam" id="PF00392">
    <property type="entry name" value="GntR"/>
    <property type="match status" value="1"/>
</dbReference>
<evidence type="ECO:0000256" key="4">
    <source>
        <dbReference type="SAM" id="Coils"/>
    </source>
</evidence>
<dbReference type="Proteomes" id="UP000276349">
    <property type="component" value="Unassembled WGS sequence"/>
</dbReference>
<dbReference type="InterPro" id="IPR000485">
    <property type="entry name" value="AsnC-type_HTH_dom"/>
</dbReference>
<evidence type="ECO:0000256" key="3">
    <source>
        <dbReference type="ARBA" id="ARBA00023163"/>
    </source>
</evidence>
<dbReference type="SMART" id="SM00345">
    <property type="entry name" value="HTH_GNTR"/>
    <property type="match status" value="1"/>
</dbReference>
<evidence type="ECO:0000313" key="6">
    <source>
        <dbReference type="EMBL" id="RTQ87130.1"/>
    </source>
</evidence>
<name>A0A3S0HBG2_9BACI</name>
<keyword evidence="2" id="KW-0238">DNA-binding</keyword>
<feature type="domain" description="HTH gntR-type" evidence="5">
    <location>
        <begin position="11"/>
        <end position="78"/>
    </location>
</feature>
<evidence type="ECO:0000313" key="7">
    <source>
        <dbReference type="Proteomes" id="UP000276349"/>
    </source>
</evidence>
<dbReference type="AlphaFoldDB" id="A0A3S0HBG2"/>
<proteinExistence type="predicted"/>
<dbReference type="Pfam" id="PF07729">
    <property type="entry name" value="FCD"/>
    <property type="match status" value="1"/>
</dbReference>
<gene>
    <name evidence="6" type="ORF">EKG35_19365</name>
</gene>
<dbReference type="GO" id="GO:0003700">
    <property type="term" value="F:DNA-binding transcription factor activity"/>
    <property type="evidence" value="ECO:0007669"/>
    <property type="project" value="InterPro"/>
</dbReference>
<organism evidence="6 7">
    <name type="scientific">Lysinibacillus telephonicus</name>
    <dbReference type="NCBI Taxonomy" id="1714840"/>
    <lineage>
        <taxon>Bacteria</taxon>
        <taxon>Bacillati</taxon>
        <taxon>Bacillota</taxon>
        <taxon>Bacilli</taxon>
        <taxon>Bacillales</taxon>
        <taxon>Bacillaceae</taxon>
        <taxon>Lysinibacillus</taxon>
    </lineage>
</organism>
<dbReference type="Gene3D" id="1.10.10.10">
    <property type="entry name" value="Winged helix-like DNA-binding domain superfamily/Winged helix DNA-binding domain"/>
    <property type="match status" value="1"/>
</dbReference>
<keyword evidence="1" id="KW-0805">Transcription regulation</keyword>
<dbReference type="SUPFAM" id="SSF46785">
    <property type="entry name" value="Winged helix' DNA-binding domain"/>
    <property type="match status" value="1"/>
</dbReference>
<feature type="coiled-coil region" evidence="4">
    <location>
        <begin position="106"/>
        <end position="133"/>
    </location>
</feature>